<reference evidence="2 3" key="2">
    <citation type="journal article" date="2013" name="Plant Cell Physiol.">
        <title>Rice Annotation Project Database (RAP-DB): an integrative and interactive database for rice genomics.</title>
        <authorList>
            <person name="Sakai H."/>
            <person name="Lee S.S."/>
            <person name="Tanaka T."/>
            <person name="Numa H."/>
            <person name="Kim J."/>
            <person name="Kawahara Y."/>
            <person name="Wakimoto H."/>
            <person name="Yang C.C."/>
            <person name="Iwamoto M."/>
            <person name="Abe T."/>
            <person name="Yamada Y."/>
            <person name="Muto A."/>
            <person name="Inokuchi H."/>
            <person name="Ikemura T."/>
            <person name="Matsumoto T."/>
            <person name="Sasaki T."/>
            <person name="Itoh T."/>
        </authorList>
    </citation>
    <scope>NUCLEOTIDE SEQUENCE [LARGE SCALE GENOMIC DNA]</scope>
    <source>
        <strain evidence="3">cv. Nipponbare</strain>
    </source>
</reference>
<feature type="region of interest" description="Disordered" evidence="1">
    <location>
        <begin position="71"/>
        <end position="95"/>
    </location>
</feature>
<accession>A0A0P0XSZ9</accession>
<gene>
    <name evidence="2" type="ordered locus">Os10g0162830</name>
    <name evidence="2" type="ORF">OSNPB_100162830</name>
</gene>
<protein>
    <submittedName>
        <fullName evidence="2">Os10g0162830 protein</fullName>
    </submittedName>
</protein>
<reference evidence="3" key="1">
    <citation type="journal article" date="2005" name="Nature">
        <title>The map-based sequence of the rice genome.</title>
        <authorList>
            <consortium name="International rice genome sequencing project (IRGSP)"/>
            <person name="Matsumoto T."/>
            <person name="Wu J."/>
            <person name="Kanamori H."/>
            <person name="Katayose Y."/>
            <person name="Fujisawa M."/>
            <person name="Namiki N."/>
            <person name="Mizuno H."/>
            <person name="Yamamoto K."/>
            <person name="Antonio B.A."/>
            <person name="Baba T."/>
            <person name="Sakata K."/>
            <person name="Nagamura Y."/>
            <person name="Aoki H."/>
            <person name="Arikawa K."/>
            <person name="Arita K."/>
            <person name="Bito T."/>
            <person name="Chiden Y."/>
            <person name="Fujitsuka N."/>
            <person name="Fukunaka R."/>
            <person name="Hamada M."/>
            <person name="Harada C."/>
            <person name="Hayashi A."/>
            <person name="Hijishita S."/>
            <person name="Honda M."/>
            <person name="Hosokawa S."/>
            <person name="Ichikawa Y."/>
            <person name="Idonuma A."/>
            <person name="Iijima M."/>
            <person name="Ikeda M."/>
            <person name="Ikeno M."/>
            <person name="Ito K."/>
            <person name="Ito S."/>
            <person name="Ito T."/>
            <person name="Ito Y."/>
            <person name="Ito Y."/>
            <person name="Iwabuchi A."/>
            <person name="Kamiya K."/>
            <person name="Karasawa W."/>
            <person name="Kurita K."/>
            <person name="Katagiri S."/>
            <person name="Kikuta A."/>
            <person name="Kobayashi H."/>
            <person name="Kobayashi N."/>
            <person name="Machita K."/>
            <person name="Maehara T."/>
            <person name="Masukawa M."/>
            <person name="Mizubayashi T."/>
            <person name="Mukai Y."/>
            <person name="Nagasaki H."/>
            <person name="Nagata Y."/>
            <person name="Naito S."/>
            <person name="Nakashima M."/>
            <person name="Nakama Y."/>
            <person name="Nakamichi Y."/>
            <person name="Nakamura M."/>
            <person name="Meguro A."/>
            <person name="Negishi M."/>
            <person name="Ohta I."/>
            <person name="Ohta T."/>
            <person name="Okamoto M."/>
            <person name="Ono N."/>
            <person name="Saji S."/>
            <person name="Sakaguchi M."/>
            <person name="Sakai K."/>
            <person name="Shibata M."/>
            <person name="Shimokawa T."/>
            <person name="Song J."/>
            <person name="Takazaki Y."/>
            <person name="Terasawa K."/>
            <person name="Tsugane M."/>
            <person name="Tsuji K."/>
            <person name="Ueda S."/>
            <person name="Waki K."/>
            <person name="Yamagata H."/>
            <person name="Yamamoto M."/>
            <person name="Yamamoto S."/>
            <person name="Yamane H."/>
            <person name="Yoshiki S."/>
            <person name="Yoshihara R."/>
            <person name="Yukawa K."/>
            <person name="Zhong H."/>
            <person name="Yano M."/>
            <person name="Yuan Q."/>
            <person name="Ouyang S."/>
            <person name="Liu J."/>
            <person name="Jones K.M."/>
            <person name="Gansberger K."/>
            <person name="Moffat K."/>
            <person name="Hill J."/>
            <person name="Bera J."/>
            <person name="Fadrosh D."/>
            <person name="Jin S."/>
            <person name="Johri S."/>
            <person name="Kim M."/>
            <person name="Overton L."/>
            <person name="Reardon M."/>
            <person name="Tsitrin T."/>
            <person name="Vuong H."/>
            <person name="Weaver B."/>
            <person name="Ciecko A."/>
            <person name="Tallon L."/>
            <person name="Jackson J."/>
            <person name="Pai G."/>
            <person name="Aken S.V."/>
            <person name="Utterback T."/>
            <person name="Reidmuller S."/>
            <person name="Feldblyum T."/>
            <person name="Hsiao J."/>
            <person name="Zismann V."/>
            <person name="Iobst S."/>
            <person name="de Vazeille A.R."/>
            <person name="Buell C.R."/>
            <person name="Ying K."/>
            <person name="Li Y."/>
            <person name="Lu T."/>
            <person name="Huang Y."/>
            <person name="Zhao Q."/>
            <person name="Feng Q."/>
            <person name="Zhang L."/>
            <person name="Zhu J."/>
            <person name="Weng Q."/>
            <person name="Mu J."/>
            <person name="Lu Y."/>
            <person name="Fan D."/>
            <person name="Liu Y."/>
            <person name="Guan J."/>
            <person name="Zhang Y."/>
            <person name="Yu S."/>
            <person name="Liu X."/>
            <person name="Zhang Y."/>
            <person name="Hong G."/>
            <person name="Han B."/>
            <person name="Choisne N."/>
            <person name="Demange N."/>
            <person name="Orjeda G."/>
            <person name="Samain S."/>
            <person name="Cattolico L."/>
            <person name="Pelletier E."/>
            <person name="Couloux A."/>
            <person name="Segurens B."/>
            <person name="Wincker P."/>
            <person name="D'Hont A."/>
            <person name="Scarpelli C."/>
            <person name="Weissenbach J."/>
            <person name="Salanoubat M."/>
            <person name="Quetier F."/>
            <person name="Yu Y."/>
            <person name="Kim H.R."/>
            <person name="Rambo T."/>
            <person name="Currie J."/>
            <person name="Collura K."/>
            <person name="Luo M."/>
            <person name="Yang T."/>
            <person name="Ammiraju J.S.S."/>
            <person name="Engler F."/>
            <person name="Soderlund C."/>
            <person name="Wing R.A."/>
            <person name="Palmer L.E."/>
            <person name="de la Bastide M."/>
            <person name="Spiegel L."/>
            <person name="Nascimento L."/>
            <person name="Zutavern T."/>
            <person name="O'Shaughnessy A."/>
            <person name="Dike S."/>
            <person name="Dedhia N."/>
            <person name="Preston R."/>
            <person name="Balija V."/>
            <person name="McCombie W.R."/>
            <person name="Chow T."/>
            <person name="Chen H."/>
            <person name="Chung M."/>
            <person name="Chen C."/>
            <person name="Shaw J."/>
            <person name="Wu H."/>
            <person name="Hsiao K."/>
            <person name="Chao Y."/>
            <person name="Chu M."/>
            <person name="Cheng C."/>
            <person name="Hour A."/>
            <person name="Lee P."/>
            <person name="Lin S."/>
            <person name="Lin Y."/>
            <person name="Liou J."/>
            <person name="Liu S."/>
            <person name="Hsing Y."/>
            <person name="Raghuvanshi S."/>
            <person name="Mohanty A."/>
            <person name="Bharti A.K."/>
            <person name="Gaur A."/>
            <person name="Gupta V."/>
            <person name="Kumar D."/>
            <person name="Ravi V."/>
            <person name="Vij S."/>
            <person name="Kapur A."/>
            <person name="Khurana P."/>
            <person name="Khurana P."/>
            <person name="Khurana J.P."/>
            <person name="Tyagi A.K."/>
            <person name="Gaikwad K."/>
            <person name="Singh A."/>
            <person name="Dalal V."/>
            <person name="Srivastava S."/>
            <person name="Dixit A."/>
            <person name="Pal A.K."/>
            <person name="Ghazi I.A."/>
            <person name="Yadav M."/>
            <person name="Pandit A."/>
            <person name="Bhargava A."/>
            <person name="Sureshbabu K."/>
            <person name="Batra K."/>
            <person name="Sharma T.R."/>
            <person name="Mohapatra T."/>
            <person name="Singh N.K."/>
            <person name="Messing J."/>
            <person name="Nelson A.B."/>
            <person name="Fuks G."/>
            <person name="Kavchok S."/>
            <person name="Keizer G."/>
            <person name="Linton E."/>
            <person name="Llaca V."/>
            <person name="Song R."/>
            <person name="Tanyolac B."/>
            <person name="Young S."/>
            <person name="Ho-Il K."/>
            <person name="Hahn J.H."/>
            <person name="Sangsakoo G."/>
            <person name="Vanavichit A."/>
            <person name="de Mattos Luiz.A.T."/>
            <person name="Zimmer P.D."/>
            <person name="Malone G."/>
            <person name="Dellagostin O."/>
            <person name="de Oliveira A.C."/>
            <person name="Bevan M."/>
            <person name="Bancroft I."/>
            <person name="Minx P."/>
            <person name="Cordum H."/>
            <person name="Wilson R."/>
            <person name="Cheng Z."/>
            <person name="Jin W."/>
            <person name="Jiang J."/>
            <person name="Leong S.A."/>
            <person name="Iwama H."/>
            <person name="Gojobori T."/>
            <person name="Itoh T."/>
            <person name="Niimura Y."/>
            <person name="Fujii Y."/>
            <person name="Habara T."/>
            <person name="Sakai H."/>
            <person name="Sato Y."/>
            <person name="Wilson G."/>
            <person name="Kumar K."/>
            <person name="McCouch S."/>
            <person name="Juretic N."/>
            <person name="Hoen D."/>
            <person name="Wright S."/>
            <person name="Bruskiewich R."/>
            <person name="Bureau T."/>
            <person name="Miyao A."/>
            <person name="Hirochika H."/>
            <person name="Nishikawa T."/>
            <person name="Kadowaki K."/>
            <person name="Sugiura M."/>
            <person name="Burr B."/>
            <person name="Sasaki T."/>
        </authorList>
    </citation>
    <scope>NUCLEOTIDE SEQUENCE [LARGE SCALE GENOMIC DNA]</scope>
    <source>
        <strain evidence="3">cv. Nipponbare</strain>
    </source>
</reference>
<dbReference type="PaxDb" id="39947-A0A0P0XSZ9"/>
<organism evidence="2 3">
    <name type="scientific">Oryza sativa subsp. japonica</name>
    <name type="common">Rice</name>
    <dbReference type="NCBI Taxonomy" id="39947"/>
    <lineage>
        <taxon>Eukaryota</taxon>
        <taxon>Viridiplantae</taxon>
        <taxon>Streptophyta</taxon>
        <taxon>Embryophyta</taxon>
        <taxon>Tracheophyta</taxon>
        <taxon>Spermatophyta</taxon>
        <taxon>Magnoliopsida</taxon>
        <taxon>Liliopsida</taxon>
        <taxon>Poales</taxon>
        <taxon>Poaceae</taxon>
        <taxon>BOP clade</taxon>
        <taxon>Oryzoideae</taxon>
        <taxon>Oryzeae</taxon>
        <taxon>Oryzinae</taxon>
        <taxon>Oryza</taxon>
        <taxon>Oryza sativa</taxon>
    </lineage>
</organism>
<sequence>MSIAAKCISSRFMEDFTKGGHRSSMEETDWMLELGLREFVEEEVERLWGPRSQIRSGLAPGLRCRASPIELEVHRSPPPPPHSLPREHGHGYGGH</sequence>
<dbReference type="Proteomes" id="UP000059680">
    <property type="component" value="Chromosome 10"/>
</dbReference>
<name>A0A0P0XSZ9_ORYSJ</name>
<reference evidence="2 3" key="3">
    <citation type="journal article" date="2013" name="Rice">
        <title>Improvement of the Oryza sativa Nipponbare reference genome using next generation sequence and optical map data.</title>
        <authorList>
            <person name="Kawahara Y."/>
            <person name="de la Bastide M."/>
            <person name="Hamilton J.P."/>
            <person name="Kanamori H."/>
            <person name="McCombie W.R."/>
            <person name="Ouyang S."/>
            <person name="Schwartz D.C."/>
            <person name="Tanaka T."/>
            <person name="Wu J."/>
            <person name="Zhou S."/>
            <person name="Childs K.L."/>
            <person name="Davidson R.M."/>
            <person name="Lin H."/>
            <person name="Quesada-Ocampo L."/>
            <person name="Vaillancourt B."/>
            <person name="Sakai H."/>
            <person name="Lee S.S."/>
            <person name="Kim J."/>
            <person name="Numa H."/>
            <person name="Itoh T."/>
            <person name="Buell C.R."/>
            <person name="Matsumoto T."/>
        </authorList>
    </citation>
    <scope>NUCLEOTIDE SEQUENCE [LARGE SCALE GENOMIC DNA]</scope>
    <source>
        <strain evidence="3">cv. Nipponbare</strain>
    </source>
</reference>
<feature type="compositionally biased region" description="Basic and acidic residues" evidence="1">
    <location>
        <begin position="84"/>
        <end position="95"/>
    </location>
</feature>
<evidence type="ECO:0000313" key="2">
    <source>
        <dbReference type="EMBL" id="BAT09998.1"/>
    </source>
</evidence>
<dbReference type="AlphaFoldDB" id="A0A0P0XSZ9"/>
<dbReference type="InParanoid" id="A0A0P0XSZ9"/>
<evidence type="ECO:0000313" key="3">
    <source>
        <dbReference type="Proteomes" id="UP000059680"/>
    </source>
</evidence>
<dbReference type="EMBL" id="AP014966">
    <property type="protein sequence ID" value="BAT09998.1"/>
    <property type="molecule type" value="Genomic_DNA"/>
</dbReference>
<evidence type="ECO:0000256" key="1">
    <source>
        <dbReference type="SAM" id="MobiDB-lite"/>
    </source>
</evidence>
<proteinExistence type="predicted"/>
<keyword evidence="3" id="KW-1185">Reference proteome</keyword>